<gene>
    <name evidence="2" type="ORF">AQJ30_03955</name>
</gene>
<keyword evidence="3" id="KW-1185">Reference proteome</keyword>
<protein>
    <submittedName>
        <fullName evidence="2">Glyoxalase</fullName>
    </submittedName>
</protein>
<name>A0A101R3K6_9ACTN</name>
<dbReference type="PROSITE" id="PS51819">
    <property type="entry name" value="VOC"/>
    <property type="match status" value="1"/>
</dbReference>
<dbReference type="EMBL" id="LMWS01000005">
    <property type="protein sequence ID" value="KUN41047.1"/>
    <property type="molecule type" value="Genomic_DNA"/>
</dbReference>
<dbReference type="PANTHER" id="PTHR35908">
    <property type="entry name" value="HYPOTHETICAL FUSION PROTEIN"/>
    <property type="match status" value="1"/>
</dbReference>
<accession>A0A101R3K6</accession>
<comment type="caution">
    <text evidence="2">The sequence shown here is derived from an EMBL/GenBank/DDBJ whole genome shotgun (WGS) entry which is preliminary data.</text>
</comment>
<organism evidence="2 3">
    <name type="scientific">Streptomyces longwoodensis</name>
    <dbReference type="NCBI Taxonomy" id="68231"/>
    <lineage>
        <taxon>Bacteria</taxon>
        <taxon>Bacillati</taxon>
        <taxon>Actinomycetota</taxon>
        <taxon>Actinomycetes</taxon>
        <taxon>Kitasatosporales</taxon>
        <taxon>Streptomycetaceae</taxon>
        <taxon>Streptomyces</taxon>
    </lineage>
</organism>
<feature type="domain" description="VOC" evidence="1">
    <location>
        <begin position="10"/>
        <end position="127"/>
    </location>
</feature>
<sequence>MEAAVRPRCTLAATTLDAPDAPALARFYRDLLDWPVRKEEPGWVEIGPPGGGAGLSFQTEPLFTPPRWPSERSAQQMMMHLDFEVTDLPAAVERAVALGARPADSQPQDDVRVLYDPAGHPFCLFTRTTAGA</sequence>
<evidence type="ECO:0000259" key="1">
    <source>
        <dbReference type="PROSITE" id="PS51819"/>
    </source>
</evidence>
<reference evidence="2 3" key="1">
    <citation type="submission" date="2015-10" db="EMBL/GenBank/DDBJ databases">
        <title>Draft genome sequence of Streptomyces longwoodensis DSM 41677, type strain for the species Streptomyces longwoodensis.</title>
        <authorList>
            <person name="Ruckert C."/>
            <person name="Winkler A."/>
            <person name="Kalinowski J."/>
            <person name="Kampfer P."/>
            <person name="Glaeser S."/>
        </authorList>
    </citation>
    <scope>NUCLEOTIDE SEQUENCE [LARGE SCALE GENOMIC DNA]</scope>
    <source>
        <strain evidence="2 3">DSM 41677</strain>
    </source>
</reference>
<dbReference type="GeneID" id="91423780"/>
<dbReference type="CDD" id="cd06587">
    <property type="entry name" value="VOC"/>
    <property type="match status" value="1"/>
</dbReference>
<dbReference type="Pfam" id="PF18029">
    <property type="entry name" value="Glyoxalase_6"/>
    <property type="match status" value="1"/>
</dbReference>
<dbReference type="RefSeq" id="WP_067228501.1">
    <property type="nucleotide sequence ID" value="NZ_KQ948549.1"/>
</dbReference>
<dbReference type="InterPro" id="IPR037523">
    <property type="entry name" value="VOC_core"/>
</dbReference>
<evidence type="ECO:0000313" key="3">
    <source>
        <dbReference type="Proteomes" id="UP000053271"/>
    </source>
</evidence>
<dbReference type="InterPro" id="IPR029068">
    <property type="entry name" value="Glyas_Bleomycin-R_OHBP_Dase"/>
</dbReference>
<dbReference type="InterPro" id="IPR041581">
    <property type="entry name" value="Glyoxalase_6"/>
</dbReference>
<dbReference type="AlphaFoldDB" id="A0A101R3K6"/>
<dbReference type="Proteomes" id="UP000053271">
    <property type="component" value="Unassembled WGS sequence"/>
</dbReference>
<evidence type="ECO:0000313" key="2">
    <source>
        <dbReference type="EMBL" id="KUN41047.1"/>
    </source>
</evidence>
<proteinExistence type="predicted"/>
<dbReference type="STRING" id="68231.AQJ30_03955"/>
<dbReference type="SUPFAM" id="SSF54593">
    <property type="entry name" value="Glyoxalase/Bleomycin resistance protein/Dihydroxybiphenyl dioxygenase"/>
    <property type="match status" value="1"/>
</dbReference>
<dbReference type="PANTHER" id="PTHR35908:SF1">
    <property type="entry name" value="CONSERVED PROTEIN"/>
    <property type="match status" value="1"/>
</dbReference>
<dbReference type="Gene3D" id="3.10.180.10">
    <property type="entry name" value="2,3-Dihydroxybiphenyl 1,2-Dioxygenase, domain 1"/>
    <property type="match status" value="1"/>
</dbReference>